<organism evidence="1 2">
    <name type="scientific">Ascaris lumbricoides</name>
    <name type="common">Giant roundworm</name>
    <dbReference type="NCBI Taxonomy" id="6252"/>
    <lineage>
        <taxon>Eukaryota</taxon>
        <taxon>Metazoa</taxon>
        <taxon>Ecdysozoa</taxon>
        <taxon>Nematoda</taxon>
        <taxon>Chromadorea</taxon>
        <taxon>Rhabditida</taxon>
        <taxon>Spirurina</taxon>
        <taxon>Ascaridomorpha</taxon>
        <taxon>Ascaridoidea</taxon>
        <taxon>Ascarididae</taxon>
        <taxon>Ascaris</taxon>
    </lineage>
</organism>
<name>A0A0M3HNZ2_ASCLU</name>
<dbReference type="WBParaSite" id="ALUE_0000350701-mRNA-1">
    <property type="protein sequence ID" value="ALUE_0000350701-mRNA-1"/>
    <property type="gene ID" value="ALUE_0000350701"/>
</dbReference>
<dbReference type="AlphaFoldDB" id="A0A0M3HNZ2"/>
<proteinExistence type="predicted"/>
<evidence type="ECO:0000313" key="2">
    <source>
        <dbReference type="WBParaSite" id="ALUE_0000350701-mRNA-1"/>
    </source>
</evidence>
<sequence length="104" mass="11896">MAEVAKFAINMGPSPQICDPHRAHRRVLLRNNWGDHTRGGDMTSAFCDRADGTSVFHDCTKNSAYETIRSDFKWSDIYNKFPANVRFFSARPATAFIHKKYGRL</sequence>
<dbReference type="Proteomes" id="UP000036681">
    <property type="component" value="Unplaced"/>
</dbReference>
<protein>
    <submittedName>
        <fullName evidence="2">Pectin acetylesterase</fullName>
    </submittedName>
</protein>
<keyword evidence="1" id="KW-1185">Reference proteome</keyword>
<accession>A0A0M3HNZ2</accession>
<evidence type="ECO:0000313" key="1">
    <source>
        <dbReference type="Proteomes" id="UP000036681"/>
    </source>
</evidence>
<reference evidence="2" key="1">
    <citation type="submission" date="2017-02" db="UniProtKB">
        <authorList>
            <consortium name="WormBaseParasite"/>
        </authorList>
    </citation>
    <scope>IDENTIFICATION</scope>
</reference>